<feature type="compositionally biased region" description="Acidic residues" evidence="12">
    <location>
        <begin position="380"/>
        <end position="395"/>
    </location>
</feature>
<feature type="transmembrane region" description="Helical" evidence="13">
    <location>
        <begin position="90"/>
        <end position="109"/>
    </location>
</feature>
<dbReference type="InterPro" id="IPR002867">
    <property type="entry name" value="IBR_dom"/>
</dbReference>
<dbReference type="SMART" id="SM00647">
    <property type="entry name" value="IBR"/>
    <property type="match status" value="2"/>
</dbReference>
<keyword evidence="6" id="KW-0677">Repeat</keyword>
<evidence type="ECO:0000256" key="1">
    <source>
        <dbReference type="ARBA" id="ARBA00004370"/>
    </source>
</evidence>
<dbReference type="PANTHER" id="PTHR47321:SF1">
    <property type="entry name" value="G-PROTEIN COUPLED RECEPTORS FAMILY 1 PROFILE DOMAIN-CONTAINING PROTEIN-RELATED"/>
    <property type="match status" value="1"/>
</dbReference>
<gene>
    <name evidence="16" type="ORF">CRE_13608</name>
</gene>
<proteinExistence type="inferred from homology"/>
<dbReference type="GO" id="GO:0008528">
    <property type="term" value="F:G protein-coupled peptide receptor activity"/>
    <property type="evidence" value="ECO:0007669"/>
    <property type="project" value="InterPro"/>
</dbReference>
<accession>E3N1H7</accession>
<dbReference type="OrthoDB" id="875030at2759"/>
<dbReference type="FunFam" id="1.20.120.1750:FF:000002">
    <property type="entry name" value="RBR-type E3 ubiquitin transferase"/>
    <property type="match status" value="1"/>
</dbReference>
<sequence length="906" mass="104905">MRYLFLTTPKPGTSTERWLGKESGDYYFFNGGPMENWDTRPDYIFSEDTKQKTIASTELVDHIVSFIGLFLNLIHFIILTRKALRQNVVFIIIIGICVCDMQIFLTSITERLCGYRARRAPFEGFCETPKEYRYYYCEMHSKAFQTFGRLASAVLALSAAIIRTVSVLFPMSSFVDNLLKVRTGKRIFLVTWFACGVRYWQAYTDFGFWTDANSYNGRCMVAPEFGSKTSYIYQEGYIVMFLTVLYLIVTVFLLVALAMTQRRRKKLGNDKGSSTSMLVVMMAVSFLISESIYSIRFLIDNRYDLENQNKVIEQIIDMFNYVIKIILNLNSIFHCFICFFLSSQYREVVWKLLRLDKMKKKTFTEPATNSTAGPEKGMDSNDEWSDFDIDSDDHDNDVGKENEKSILTLSDIQEAMQSQIADIQSVFGMSNGECRVWLQKFNWGKEKVMEHFYENPDFKDSKESSGGPTEDQICDICCEETQLIGLHCNHLACLECWKAYLTEKIKEGKSQIGCIGSDCKQIIHDEKIQEFLEDPKILEGFVRNTVNAYVETSRCLIWCPGTNCGNAIKSLNQDPHHVTCSCGTRFCFSCGQNPHEPVTCALLKIWSKKCLKEQDNISGAEYSSDKETLHWVLSNTKDCPKCNTAIEKNGGCNKMTCRSAKCRYKFCWLCLKDWAVHGYGYCNVFIQDTEETRDSRADLLRFLFFYNRFKAHEQSLELEKKLRSKVSSQLEDFEGISCSDVKSLEKTIDILSESRHTLMYTYIFAYYLEQNNQSIIFESNQKDLEMATEQLSGYLEQNWDFTNKSDFHKILDKSRYVEHRRNVLLEHCAQGDGLELNTTGVSKRGRRNNASGFKRRRPWRMVVAVLAIVVLFIINFFLWRHIFYQSTPSEIEIEHMQTPLEYSSVD</sequence>
<feature type="transmembrane region" description="Helical" evidence="13">
    <location>
        <begin position="150"/>
        <end position="169"/>
    </location>
</feature>
<feature type="transmembrane region" description="Helical" evidence="13">
    <location>
        <begin position="319"/>
        <end position="341"/>
    </location>
</feature>
<evidence type="ECO:0000256" key="9">
    <source>
        <dbReference type="ARBA" id="ARBA00022833"/>
    </source>
</evidence>
<keyword evidence="10 13" id="KW-1133">Transmembrane helix</keyword>
<keyword evidence="9" id="KW-0862">Zinc</keyword>
<keyword evidence="4 13" id="KW-0812">Transmembrane</keyword>
<dbReference type="InterPro" id="IPR044066">
    <property type="entry name" value="TRIAD_supradom"/>
</dbReference>
<keyword evidence="11 13" id="KW-0472">Membrane</keyword>
<dbReference type="Gene3D" id="1.20.120.1750">
    <property type="match status" value="1"/>
</dbReference>
<feature type="transmembrane region" description="Helical" evidence="13">
    <location>
        <begin position="237"/>
        <end position="257"/>
    </location>
</feature>
<dbReference type="Pfam" id="PF01485">
    <property type="entry name" value="IBR"/>
    <property type="match status" value="1"/>
</dbReference>
<organism evidence="17">
    <name type="scientific">Caenorhabditis remanei</name>
    <name type="common">Caenorhabditis vulgaris</name>
    <dbReference type="NCBI Taxonomy" id="31234"/>
    <lineage>
        <taxon>Eukaryota</taxon>
        <taxon>Metazoa</taxon>
        <taxon>Ecdysozoa</taxon>
        <taxon>Nematoda</taxon>
        <taxon>Chromadorea</taxon>
        <taxon>Rhabditida</taxon>
        <taxon>Rhabditina</taxon>
        <taxon>Rhabditomorpha</taxon>
        <taxon>Rhabditoidea</taxon>
        <taxon>Rhabditidae</taxon>
        <taxon>Peloderinae</taxon>
        <taxon>Caenorhabditis</taxon>
    </lineage>
</organism>
<evidence type="ECO:0000256" key="10">
    <source>
        <dbReference type="ARBA" id="ARBA00022989"/>
    </source>
</evidence>
<evidence type="ECO:0000256" key="3">
    <source>
        <dbReference type="ARBA" id="ARBA00022679"/>
    </source>
</evidence>
<protein>
    <submittedName>
        <fullName evidence="16">Uncharacterized protein</fullName>
    </submittedName>
</protein>
<keyword evidence="17" id="KW-1185">Reference proteome</keyword>
<evidence type="ECO:0000256" key="8">
    <source>
        <dbReference type="ARBA" id="ARBA00022786"/>
    </source>
</evidence>
<dbReference type="PROSITE" id="PS50262">
    <property type="entry name" value="G_PROTEIN_RECEP_F1_2"/>
    <property type="match status" value="1"/>
</dbReference>
<feature type="region of interest" description="Disordered" evidence="12">
    <location>
        <begin position="364"/>
        <end position="395"/>
    </location>
</feature>
<name>E3N1H7_CAERE</name>
<keyword evidence="7" id="KW-0863">Zinc-finger</keyword>
<dbReference type="STRING" id="31234.E3N1H7"/>
<dbReference type="SUPFAM" id="SSF81321">
    <property type="entry name" value="Family A G protein-coupled receptor-like"/>
    <property type="match status" value="1"/>
</dbReference>
<keyword evidence="8" id="KW-0833">Ubl conjugation pathway</keyword>
<evidence type="ECO:0000256" key="6">
    <source>
        <dbReference type="ARBA" id="ARBA00022737"/>
    </source>
</evidence>
<dbReference type="GO" id="GO:0008270">
    <property type="term" value="F:zinc ion binding"/>
    <property type="evidence" value="ECO:0007669"/>
    <property type="project" value="UniProtKB-KW"/>
</dbReference>
<dbReference type="CDD" id="cd16773">
    <property type="entry name" value="RING-HC_RBR_TRIAD1"/>
    <property type="match status" value="1"/>
</dbReference>
<dbReference type="Proteomes" id="UP000008281">
    <property type="component" value="Unassembled WGS sequence"/>
</dbReference>
<evidence type="ECO:0000313" key="16">
    <source>
        <dbReference type="EMBL" id="EFO83308.1"/>
    </source>
</evidence>
<evidence type="ECO:0000256" key="4">
    <source>
        <dbReference type="ARBA" id="ARBA00022692"/>
    </source>
</evidence>
<evidence type="ECO:0000256" key="5">
    <source>
        <dbReference type="ARBA" id="ARBA00022723"/>
    </source>
</evidence>
<evidence type="ECO:0000313" key="17">
    <source>
        <dbReference type="Proteomes" id="UP000008281"/>
    </source>
</evidence>
<evidence type="ECO:0000256" key="13">
    <source>
        <dbReference type="SAM" id="Phobius"/>
    </source>
</evidence>
<dbReference type="Gene3D" id="3.30.40.10">
    <property type="entry name" value="Zinc/RING finger domain, C3HC4 (zinc finger)"/>
    <property type="match status" value="1"/>
</dbReference>
<dbReference type="InParanoid" id="E3N1H7"/>
<evidence type="ECO:0000256" key="7">
    <source>
        <dbReference type="ARBA" id="ARBA00022771"/>
    </source>
</evidence>
<dbReference type="InterPro" id="IPR019427">
    <property type="entry name" value="7TM_GPCR_serpentine_rcpt_Srw"/>
</dbReference>
<dbReference type="CDD" id="cd20343">
    <property type="entry name" value="BRcat_RBR_HHARI-like"/>
    <property type="match status" value="1"/>
</dbReference>
<dbReference type="Gene3D" id="1.20.1070.10">
    <property type="entry name" value="Rhodopsin 7-helix transmembrane proteins"/>
    <property type="match status" value="1"/>
</dbReference>
<reference evidence="16" key="1">
    <citation type="submission" date="2007-07" db="EMBL/GenBank/DDBJ databases">
        <title>PCAP assembly of the Caenorhabditis remanei genome.</title>
        <authorList>
            <consortium name="The Caenorhabditis remanei Sequencing Consortium"/>
            <person name="Wilson R.K."/>
        </authorList>
    </citation>
    <scope>NUCLEOTIDE SEQUENCE [LARGE SCALE GENOMIC DNA]</scope>
    <source>
        <strain evidence="16">PB4641</strain>
    </source>
</reference>
<dbReference type="InterPro" id="IPR048962">
    <property type="entry name" value="ARIH1-like_UBL"/>
</dbReference>
<dbReference type="InterPro" id="IPR045840">
    <property type="entry name" value="Ariadne"/>
</dbReference>
<dbReference type="EMBL" id="DS268508">
    <property type="protein sequence ID" value="EFO83308.1"/>
    <property type="molecule type" value="Genomic_DNA"/>
</dbReference>
<feature type="transmembrane region" description="Helical" evidence="13">
    <location>
        <begin position="59"/>
        <end position="78"/>
    </location>
</feature>
<feature type="transmembrane region" description="Helical" evidence="13">
    <location>
        <begin position="861"/>
        <end position="879"/>
    </location>
</feature>
<dbReference type="eggNOG" id="KOG1815">
    <property type="taxonomic scope" value="Eukaryota"/>
</dbReference>
<feature type="domain" description="RING-type" evidence="15">
    <location>
        <begin position="470"/>
        <end position="686"/>
    </location>
</feature>
<comment type="similarity">
    <text evidence="2">Belongs to the RBR family. Ariadne subfamily.</text>
</comment>
<dbReference type="CDD" id="cd20356">
    <property type="entry name" value="Rcat_RBR_HHARI-like"/>
    <property type="match status" value="1"/>
</dbReference>
<keyword evidence="5" id="KW-0479">Metal-binding</keyword>
<dbReference type="Pfam" id="PF21235">
    <property type="entry name" value="UBA_ARI1"/>
    <property type="match status" value="1"/>
</dbReference>
<dbReference type="PROSITE" id="PS51873">
    <property type="entry name" value="TRIAD"/>
    <property type="match status" value="1"/>
</dbReference>
<feature type="domain" description="G-protein coupled receptors family 1 profile" evidence="14">
    <location>
        <begin position="71"/>
        <end position="338"/>
    </location>
</feature>
<evidence type="ECO:0000259" key="14">
    <source>
        <dbReference type="PROSITE" id="PS50262"/>
    </source>
</evidence>
<dbReference type="Pfam" id="PF10324">
    <property type="entry name" value="7TM_GPCR_Srw"/>
    <property type="match status" value="1"/>
</dbReference>
<evidence type="ECO:0000256" key="11">
    <source>
        <dbReference type="ARBA" id="ARBA00023136"/>
    </source>
</evidence>
<dbReference type="InterPro" id="IPR017452">
    <property type="entry name" value="GPCR_Rhodpsn_7TM"/>
</dbReference>
<dbReference type="GO" id="GO:0016020">
    <property type="term" value="C:membrane"/>
    <property type="evidence" value="ECO:0007669"/>
    <property type="project" value="UniProtKB-SubCell"/>
</dbReference>
<comment type="subcellular location">
    <subcellularLocation>
        <location evidence="1">Membrane</location>
    </subcellularLocation>
</comment>
<dbReference type="PANTHER" id="PTHR47321">
    <property type="entry name" value="SERPENTINE RECEPTOR, CLASS W"/>
    <property type="match status" value="1"/>
</dbReference>
<keyword evidence="3" id="KW-0808">Transferase</keyword>
<evidence type="ECO:0000256" key="2">
    <source>
        <dbReference type="ARBA" id="ARBA00005884"/>
    </source>
</evidence>
<feature type="transmembrane region" description="Helical" evidence="13">
    <location>
        <begin position="278"/>
        <end position="299"/>
    </location>
</feature>
<dbReference type="InterPro" id="IPR013083">
    <property type="entry name" value="Znf_RING/FYVE/PHD"/>
</dbReference>
<dbReference type="Pfam" id="PF19422">
    <property type="entry name" value="Ariadne"/>
    <property type="match status" value="1"/>
</dbReference>
<evidence type="ECO:0000256" key="12">
    <source>
        <dbReference type="SAM" id="MobiDB-lite"/>
    </source>
</evidence>
<dbReference type="AlphaFoldDB" id="E3N1H7"/>
<evidence type="ECO:0000259" key="15">
    <source>
        <dbReference type="PROSITE" id="PS51873"/>
    </source>
</evidence>
<dbReference type="GO" id="GO:0016740">
    <property type="term" value="F:transferase activity"/>
    <property type="evidence" value="ECO:0007669"/>
    <property type="project" value="UniProtKB-KW"/>
</dbReference>
<dbReference type="SUPFAM" id="SSF57850">
    <property type="entry name" value="RING/U-box"/>
    <property type="match status" value="3"/>
</dbReference>
<dbReference type="Pfam" id="PF22191">
    <property type="entry name" value="IBR_1"/>
    <property type="match status" value="1"/>
</dbReference>
<dbReference type="HOGENOM" id="CLU_320354_0_0_1"/>